<keyword evidence="2" id="KW-1185">Reference proteome</keyword>
<proteinExistence type="predicted"/>
<reference evidence="1 2" key="1">
    <citation type="journal article" date="2018" name="Biotechnol. Adv.">
        <title>Improved genomic resources and new bioinformatic workflow for the carcinogenic parasite Clonorchis sinensis: Biotechnological implications.</title>
        <authorList>
            <person name="Wang D."/>
            <person name="Korhonen P.K."/>
            <person name="Gasser R.B."/>
            <person name="Young N.D."/>
        </authorList>
    </citation>
    <scope>NUCLEOTIDE SEQUENCE [LARGE SCALE GENOMIC DNA]</scope>
    <source>
        <strain evidence="1">Cs-k2</strain>
    </source>
</reference>
<evidence type="ECO:0000313" key="1">
    <source>
        <dbReference type="EMBL" id="KAG5442962.1"/>
    </source>
</evidence>
<dbReference type="AlphaFoldDB" id="A0A419QDG1"/>
<reference evidence="1 2" key="2">
    <citation type="journal article" date="2021" name="Genomics">
        <title>High-quality reference genome for Clonorchis sinensis.</title>
        <authorList>
            <person name="Young N.D."/>
            <person name="Stroehlein A.J."/>
            <person name="Kinkar L."/>
            <person name="Wang T."/>
            <person name="Sohn W.M."/>
            <person name="Chang B.C.H."/>
            <person name="Kaur P."/>
            <person name="Weisz D."/>
            <person name="Dudchenko O."/>
            <person name="Aiden E.L."/>
            <person name="Korhonen P.K."/>
            <person name="Gasser R.B."/>
        </authorList>
    </citation>
    <scope>NUCLEOTIDE SEQUENCE [LARGE SCALE GENOMIC DNA]</scope>
    <source>
        <strain evidence="1">Cs-k2</strain>
    </source>
</reference>
<evidence type="ECO:0000313" key="2">
    <source>
        <dbReference type="Proteomes" id="UP000286415"/>
    </source>
</evidence>
<name>A0A419QDG1_CLOSI</name>
<accession>A0A419QDG1</accession>
<dbReference type="EMBL" id="NIRI02000056">
    <property type="protein sequence ID" value="KAG5442962.1"/>
    <property type="molecule type" value="Genomic_DNA"/>
</dbReference>
<protein>
    <submittedName>
        <fullName evidence="1">Uncharacterized protein</fullName>
    </submittedName>
</protein>
<dbReference type="Proteomes" id="UP000286415">
    <property type="component" value="Unassembled WGS sequence"/>
</dbReference>
<organism evidence="1 2">
    <name type="scientific">Clonorchis sinensis</name>
    <name type="common">Chinese liver fluke</name>
    <dbReference type="NCBI Taxonomy" id="79923"/>
    <lineage>
        <taxon>Eukaryota</taxon>
        <taxon>Metazoa</taxon>
        <taxon>Spiralia</taxon>
        <taxon>Lophotrochozoa</taxon>
        <taxon>Platyhelminthes</taxon>
        <taxon>Trematoda</taxon>
        <taxon>Digenea</taxon>
        <taxon>Opisthorchiida</taxon>
        <taxon>Opisthorchiata</taxon>
        <taxon>Opisthorchiidae</taxon>
        <taxon>Clonorchis</taxon>
    </lineage>
</organism>
<dbReference type="InParanoid" id="A0A419QDG1"/>
<sequence length="140" mass="15770">MCIVRLQSCDKPQLNSYGLLNRGAELSYASRLQNCISTFSLNASSRILSGCSLTATQMQANAAKRLHKFRNRSHFSRDAKRIYEKTCYSHVSSVGSTVTPVAHNHGFHIQVFCTPTESMHSSNHGLQELFQFFTAMVYIF</sequence>
<gene>
    <name evidence="1" type="ORF">CSKR_107138</name>
</gene>
<comment type="caution">
    <text evidence="1">The sequence shown here is derived from an EMBL/GenBank/DDBJ whole genome shotgun (WGS) entry which is preliminary data.</text>
</comment>